<evidence type="ECO:0000256" key="1">
    <source>
        <dbReference type="SAM" id="MobiDB-lite"/>
    </source>
</evidence>
<name>A0A9W9VK37_9EURO</name>
<organism evidence="2 3">
    <name type="scientific">Penicillium concentricum</name>
    <dbReference type="NCBI Taxonomy" id="293559"/>
    <lineage>
        <taxon>Eukaryota</taxon>
        <taxon>Fungi</taxon>
        <taxon>Dikarya</taxon>
        <taxon>Ascomycota</taxon>
        <taxon>Pezizomycotina</taxon>
        <taxon>Eurotiomycetes</taxon>
        <taxon>Eurotiomycetidae</taxon>
        <taxon>Eurotiales</taxon>
        <taxon>Aspergillaceae</taxon>
        <taxon>Penicillium</taxon>
    </lineage>
</organism>
<dbReference type="Proteomes" id="UP001147752">
    <property type="component" value="Unassembled WGS sequence"/>
</dbReference>
<reference evidence="2" key="2">
    <citation type="journal article" date="2023" name="IMA Fungus">
        <title>Comparative genomic study of the Penicillium genus elucidates a diverse pangenome and 15 lateral gene transfer events.</title>
        <authorList>
            <person name="Petersen C."/>
            <person name="Sorensen T."/>
            <person name="Nielsen M.R."/>
            <person name="Sondergaard T.E."/>
            <person name="Sorensen J.L."/>
            <person name="Fitzpatrick D.A."/>
            <person name="Frisvad J.C."/>
            <person name="Nielsen K.L."/>
        </authorList>
    </citation>
    <scope>NUCLEOTIDE SEQUENCE</scope>
    <source>
        <strain evidence="2">IBT 3081</strain>
    </source>
</reference>
<proteinExistence type="predicted"/>
<dbReference type="EMBL" id="JAPZBT010000001">
    <property type="protein sequence ID" value="KAJ5382375.1"/>
    <property type="molecule type" value="Genomic_DNA"/>
</dbReference>
<feature type="region of interest" description="Disordered" evidence="1">
    <location>
        <begin position="569"/>
        <end position="591"/>
    </location>
</feature>
<dbReference type="RefSeq" id="XP_056582151.1">
    <property type="nucleotide sequence ID" value="XM_056718016.1"/>
</dbReference>
<gene>
    <name evidence="2" type="ORF">N7517_000286</name>
</gene>
<evidence type="ECO:0000313" key="3">
    <source>
        <dbReference type="Proteomes" id="UP001147752"/>
    </source>
</evidence>
<dbReference type="AlphaFoldDB" id="A0A9W9VK37"/>
<reference evidence="2" key="1">
    <citation type="submission" date="2022-12" db="EMBL/GenBank/DDBJ databases">
        <authorList>
            <person name="Petersen C."/>
        </authorList>
    </citation>
    <scope>NUCLEOTIDE SEQUENCE</scope>
    <source>
        <strain evidence="2">IBT 3081</strain>
    </source>
</reference>
<comment type="caution">
    <text evidence="2">The sequence shown here is derived from an EMBL/GenBank/DDBJ whole genome shotgun (WGS) entry which is preliminary data.</text>
</comment>
<keyword evidence="3" id="KW-1185">Reference proteome</keyword>
<evidence type="ECO:0000313" key="2">
    <source>
        <dbReference type="EMBL" id="KAJ5382375.1"/>
    </source>
</evidence>
<feature type="region of interest" description="Disordered" evidence="1">
    <location>
        <begin position="199"/>
        <end position="233"/>
    </location>
</feature>
<feature type="compositionally biased region" description="Basic and acidic residues" evidence="1">
    <location>
        <begin position="214"/>
        <end position="233"/>
    </location>
</feature>
<sequence length="591" mass="65986">MKFFCVNLNCFKRLRCDCSDDEQDQEDTSSSSAQSAISLVDMEPKVVTKPVTLAYPKKAADKSPEVTFTQKEVIPPKRRVSFAPTLPKNLESSSDEQFTPLPSPLIDPHTGITPEMSDVDIDSSENSDIDMEDTERLGSAFPPEDLLDQSLEDLLGYSAGPSNSRFYIERKKTNMPVLDPESESESSNDGHLYFGSAKTRARASELPADTQASDSRKRANTEEPESPAKRLRLLERDHTGTLMEEEIMELAEDLCYHEANQPKELGEHGQVDDGSFHTLEDLYHEPTDAELAVYRAKGAQLIAWLEDPNEPGCNIAPTTASLDDLLNATPPDHFEIGDAHFTNPGDVMLGGEPETVGLIPYGSRYRRVAISSKVTNQAVLEAAGRDHANNSYNHLTGPGLLVAYAIFRYDNVQWNVAARAVYKLDYDMETLKYIMFHHVVNEETQPYILRVIYPRRGLEFDKSSEAPCLKVERGTREFEELLGTKLGKAAAILLISALPRGTRRIARAVIWNSVYKVQVRFELEPCDPNEVIPEVRLPPPNSETQEREAAFDLASYFGPQAYTGTETVVAEEEVEDSGDSDEYAGSEYWQE</sequence>
<dbReference type="GeneID" id="81457199"/>
<dbReference type="OrthoDB" id="4362946at2759"/>
<protein>
    <submittedName>
        <fullName evidence="2">Uncharacterized protein</fullName>
    </submittedName>
</protein>
<accession>A0A9W9VK37</accession>